<dbReference type="AlphaFoldDB" id="A0A3S2W7S6"/>
<organism evidence="1 2">
    <name type="scientific">Hwanghaeella grinnelliae</name>
    <dbReference type="NCBI Taxonomy" id="2500179"/>
    <lineage>
        <taxon>Bacteria</taxon>
        <taxon>Pseudomonadati</taxon>
        <taxon>Pseudomonadota</taxon>
        <taxon>Alphaproteobacteria</taxon>
        <taxon>Rhodospirillales</taxon>
        <taxon>Rhodospirillaceae</taxon>
        <taxon>Hwanghaeella</taxon>
    </lineage>
</organism>
<sequence>MAGTGVGLPAGITFEAAAGTAAFAGGLSKGIGAGFTTAAHLAASYATGDPGHIGPAIFSGVAGLVPTVLRKPLKGIAAYFQDKIAGHASETVGYGNIPEK</sequence>
<proteinExistence type="predicted"/>
<comment type="caution">
    <text evidence="1">The sequence shown here is derived from an EMBL/GenBank/DDBJ whole genome shotgun (WGS) entry which is preliminary data.</text>
</comment>
<reference evidence="2" key="1">
    <citation type="submission" date="2019-01" db="EMBL/GenBank/DDBJ databases">
        <title>Gri0909 isolated from a small marine red alga.</title>
        <authorList>
            <person name="Kim J."/>
            <person name="Jeong S.E."/>
            <person name="Jeon C.O."/>
        </authorList>
    </citation>
    <scope>NUCLEOTIDE SEQUENCE [LARGE SCALE GENOMIC DNA]</scope>
    <source>
        <strain evidence="2">Gri0909</strain>
    </source>
</reference>
<dbReference type="RefSeq" id="WP_127767105.1">
    <property type="nucleotide sequence ID" value="NZ_SADE01000003.1"/>
</dbReference>
<gene>
    <name evidence="1" type="ORF">EOI86_18705</name>
</gene>
<evidence type="ECO:0000313" key="2">
    <source>
        <dbReference type="Proteomes" id="UP000287447"/>
    </source>
</evidence>
<accession>A0A3S2W7S6</accession>
<evidence type="ECO:0000313" key="1">
    <source>
        <dbReference type="EMBL" id="RVU34871.1"/>
    </source>
</evidence>
<name>A0A3S2W7S6_9PROT</name>
<dbReference type="Proteomes" id="UP000287447">
    <property type="component" value="Unassembled WGS sequence"/>
</dbReference>
<dbReference type="EMBL" id="SADE01000003">
    <property type="protein sequence ID" value="RVU34871.1"/>
    <property type="molecule type" value="Genomic_DNA"/>
</dbReference>
<keyword evidence="2" id="KW-1185">Reference proteome</keyword>
<protein>
    <submittedName>
        <fullName evidence="1">Uncharacterized protein</fullName>
    </submittedName>
</protein>